<accession>A0A7J7H8S2</accession>
<dbReference type="EMBL" id="JACBKZ010000005">
    <property type="protein sequence ID" value="KAF5949342.1"/>
    <property type="molecule type" value="Genomic_DNA"/>
</dbReference>
<dbReference type="GO" id="GO:0016020">
    <property type="term" value="C:membrane"/>
    <property type="evidence" value="ECO:0007669"/>
    <property type="project" value="UniProtKB-SubCell"/>
</dbReference>
<proteinExistence type="predicted"/>
<keyword evidence="4" id="KW-0472">Membrane</keyword>
<evidence type="ECO:0000313" key="7">
    <source>
        <dbReference type="Proteomes" id="UP000593564"/>
    </source>
</evidence>
<evidence type="ECO:0000256" key="4">
    <source>
        <dbReference type="ARBA" id="ARBA00023136"/>
    </source>
</evidence>
<dbReference type="Proteomes" id="UP000593564">
    <property type="component" value="Unassembled WGS sequence"/>
</dbReference>
<evidence type="ECO:0000256" key="3">
    <source>
        <dbReference type="ARBA" id="ARBA00022989"/>
    </source>
</evidence>
<dbReference type="InterPro" id="IPR015683">
    <property type="entry name" value="Ionotropic_Glu_rcpt"/>
</dbReference>
<keyword evidence="2" id="KW-0812">Transmembrane</keyword>
<organism evidence="6 7">
    <name type="scientific">Camellia sinensis</name>
    <name type="common">Tea plant</name>
    <name type="synonym">Thea sinensis</name>
    <dbReference type="NCBI Taxonomy" id="4442"/>
    <lineage>
        <taxon>Eukaryota</taxon>
        <taxon>Viridiplantae</taxon>
        <taxon>Streptophyta</taxon>
        <taxon>Embryophyta</taxon>
        <taxon>Tracheophyta</taxon>
        <taxon>Spermatophyta</taxon>
        <taxon>Magnoliopsida</taxon>
        <taxon>eudicotyledons</taxon>
        <taxon>Gunneridae</taxon>
        <taxon>Pentapetalae</taxon>
        <taxon>asterids</taxon>
        <taxon>Ericales</taxon>
        <taxon>Theaceae</taxon>
        <taxon>Camellia</taxon>
    </lineage>
</organism>
<reference evidence="6 7" key="2">
    <citation type="submission" date="2020-07" db="EMBL/GenBank/DDBJ databases">
        <title>Genome assembly of wild tea tree DASZ reveals pedigree and selection history of tea varieties.</title>
        <authorList>
            <person name="Zhang W."/>
        </authorList>
    </citation>
    <scope>NUCLEOTIDE SEQUENCE [LARGE SCALE GENOMIC DNA]</scope>
    <source>
        <strain evidence="7">cv. G240</strain>
        <tissue evidence="6">Leaf</tissue>
    </source>
</reference>
<evidence type="ECO:0000256" key="1">
    <source>
        <dbReference type="ARBA" id="ARBA00004370"/>
    </source>
</evidence>
<dbReference type="PANTHER" id="PTHR34836:SF7">
    <property type="entry name" value="RECEPTOR LIGAND BINDING REGION DOMAIN-CONTAINING PROTEIN"/>
    <property type="match status" value="1"/>
</dbReference>
<dbReference type="FunFam" id="3.40.50.2300:FF:000081">
    <property type="entry name" value="Glutamate receptor"/>
    <property type="match status" value="1"/>
</dbReference>
<dbReference type="InterPro" id="IPR001828">
    <property type="entry name" value="ANF_lig-bd_rcpt"/>
</dbReference>
<dbReference type="Pfam" id="PF01094">
    <property type="entry name" value="ANF_receptor"/>
    <property type="match status" value="1"/>
</dbReference>
<dbReference type="PANTHER" id="PTHR34836">
    <property type="entry name" value="OS06G0188250 PROTEIN"/>
    <property type="match status" value="1"/>
</dbReference>
<dbReference type="Gene3D" id="3.40.50.2300">
    <property type="match status" value="2"/>
</dbReference>
<evidence type="ECO:0000313" key="6">
    <source>
        <dbReference type="EMBL" id="KAF5949342.1"/>
    </source>
</evidence>
<evidence type="ECO:0000256" key="2">
    <source>
        <dbReference type="ARBA" id="ARBA00022692"/>
    </source>
</evidence>
<name>A0A7J7H8S2_CAMSI</name>
<dbReference type="AlphaFoldDB" id="A0A7J7H8S2"/>
<protein>
    <recommendedName>
        <fullName evidence="5">Receptor ligand binding region domain-containing protein</fullName>
    </recommendedName>
</protein>
<reference evidence="7" key="1">
    <citation type="journal article" date="2020" name="Nat. Commun.">
        <title>Genome assembly of wild tea tree DASZ reveals pedigree and selection history of tea varieties.</title>
        <authorList>
            <person name="Zhang W."/>
            <person name="Zhang Y."/>
            <person name="Qiu H."/>
            <person name="Guo Y."/>
            <person name="Wan H."/>
            <person name="Zhang X."/>
            <person name="Scossa F."/>
            <person name="Alseekh S."/>
            <person name="Zhang Q."/>
            <person name="Wang P."/>
            <person name="Xu L."/>
            <person name="Schmidt M.H."/>
            <person name="Jia X."/>
            <person name="Li D."/>
            <person name="Zhu A."/>
            <person name="Guo F."/>
            <person name="Chen W."/>
            <person name="Ni D."/>
            <person name="Usadel B."/>
            <person name="Fernie A.R."/>
            <person name="Wen W."/>
        </authorList>
    </citation>
    <scope>NUCLEOTIDE SEQUENCE [LARGE SCALE GENOMIC DNA]</scope>
    <source>
        <strain evidence="7">cv. G240</strain>
    </source>
</reference>
<dbReference type="SUPFAM" id="SSF53822">
    <property type="entry name" value="Periplasmic binding protein-like I"/>
    <property type="match status" value="1"/>
</dbReference>
<feature type="domain" description="Receptor ligand binding region" evidence="5">
    <location>
        <begin position="2"/>
        <end position="233"/>
    </location>
</feature>
<keyword evidence="7" id="KW-1185">Reference proteome</keyword>
<evidence type="ECO:0000259" key="5">
    <source>
        <dbReference type="Pfam" id="PF01094"/>
    </source>
</evidence>
<keyword evidence="3" id="KW-1133">Transmembrane helix</keyword>
<sequence>MYAIADLIKFYDWREVVTIFVNDDYGRNGISVLGDALAKKRAKISYKIVFTLGASRSDINDLLVRVNMMESRVYVFHVNPDSGLTIFSVAKLLWMLTAGYIWIATDWLPFVLDSSESILISKRVTSRWKNFTYRETSSFNSYALYAYDFIWLLACALDVFFNEGGSSSFSYDPRLHDTNGSTLHLTGLCTFQEGQKLLQILLGMNFTGLIGQIQFDSKKNLILPTFDILNIGGNGSQRIGC</sequence>
<comment type="subcellular location">
    <subcellularLocation>
        <location evidence="1">Membrane</location>
    </subcellularLocation>
</comment>
<gene>
    <name evidence="6" type="ORF">HYC85_011335</name>
</gene>
<dbReference type="InterPro" id="IPR028082">
    <property type="entry name" value="Peripla_BP_I"/>
</dbReference>
<comment type="caution">
    <text evidence="6">The sequence shown here is derived from an EMBL/GenBank/DDBJ whole genome shotgun (WGS) entry which is preliminary data.</text>
</comment>